<dbReference type="Pfam" id="PF12951">
    <property type="entry name" value="PATR"/>
    <property type="match status" value="4"/>
</dbReference>
<dbReference type="InterPro" id="IPR013425">
    <property type="entry name" value="Autotrns_rpt"/>
</dbReference>
<dbReference type="GO" id="GO:0019867">
    <property type="term" value="C:outer membrane"/>
    <property type="evidence" value="ECO:0007669"/>
    <property type="project" value="InterPro"/>
</dbReference>
<evidence type="ECO:0000256" key="3">
    <source>
        <dbReference type="SAM" id="SignalP"/>
    </source>
</evidence>
<dbReference type="PROSITE" id="PS51208">
    <property type="entry name" value="AUTOTRANSPORTER"/>
    <property type="match status" value="1"/>
</dbReference>
<dbReference type="PANTHER" id="PTHR35037:SF3">
    <property type="entry name" value="C-TERMINAL REGION OF AIDA-LIKE PROTEIN"/>
    <property type="match status" value="1"/>
</dbReference>
<organism evidence="5 6">
    <name type="scientific">Mesorhizobium ciceri</name>
    <dbReference type="NCBI Taxonomy" id="39645"/>
    <lineage>
        <taxon>Bacteria</taxon>
        <taxon>Pseudomonadati</taxon>
        <taxon>Pseudomonadota</taxon>
        <taxon>Alphaproteobacteria</taxon>
        <taxon>Hyphomicrobiales</taxon>
        <taxon>Phyllobacteriaceae</taxon>
        <taxon>Mesorhizobium</taxon>
    </lineage>
</organism>
<dbReference type="RefSeq" id="WP_024504170.1">
    <property type="nucleotide sequence ID" value="NZ_CP088147.1"/>
</dbReference>
<dbReference type="SUPFAM" id="SSF103515">
    <property type="entry name" value="Autotransporter"/>
    <property type="match status" value="1"/>
</dbReference>
<gene>
    <name evidence="5" type="ORF">LRP29_13010</name>
</gene>
<dbReference type="Gene3D" id="2.40.128.130">
    <property type="entry name" value="Autotransporter beta-domain"/>
    <property type="match status" value="1"/>
</dbReference>
<evidence type="ECO:0000313" key="5">
    <source>
        <dbReference type="EMBL" id="UTU54251.1"/>
    </source>
</evidence>
<feature type="chain" id="PRO_5044312148" evidence="3">
    <location>
        <begin position="33"/>
        <end position="1358"/>
    </location>
</feature>
<feature type="compositionally biased region" description="Low complexity" evidence="2">
    <location>
        <begin position="96"/>
        <end position="107"/>
    </location>
</feature>
<sequence length="1358" mass="131646">MTGIAISKCGLLRSTALAGCLLATLAWSPAMADGTGGNGGNGGGQGGGGNGAGTSGTGGNGAIAGNGGSGSDGSVAGSGGTGGSPGVDGGDGGVGNSATTLINDGDSITGGGGGGGGRSDGGDPSGVGGNGGNGLASSADNASLVNSGGRLVGGGGGGGGSINGNGGDGGDGAMFSGAHIVLTNSGTISGGGGGGGGIANGCGCTDGSGGVGGGGIVMSGGGTIENSGTVQGGTGGASGYGDPRYLAGSGGVGIVGADLTVTNSGTLAGGFSIDGGGPQADAIQFTGGANTLELRAGSAISGTVEAFSADDTLRLGGNVDSSFDVSGVGQQYQGFGIYEKTGTGAWTLTGSTNAVTSWTIDQGTLSVSSDANLGAASGALTFNGGVLQVTGTSFKSTTRTINWGPGGGSFDIADSANTFTVSQALTGQGGLTKLGAGTLTLTGTNTYSGGTFVNSGTLSISRDAALGDAAGALTLDGGTLKVTPVALSLYMSRGITLGANGGTFDVGAGKGLFIDSANGDINGAGSLSTTGRGTLHLTSANSYSGGTIIGGGATVVEATGGLGSGPVRVDADGSGSGWPKLYFSGTDAANPVSAQDLSITVGRGDLNFQGNATAGAATIVLAQDGYGGLNFGTGTDAGTASITNQGGGFIAFTGASADQATIVNDGLGIPYYFSRTTFDDDYSSNEFSSAGDATITNRNGGSTTFYGHSDGGAATLVNEAGGTLDFQQASQAAHATILNGAGGSVLVRFRDQDSVLDVGSLSGDGAIQIDDSQLAPQLSLGSLGHDDVIGGTISGNGSLTKTGTGKLTLNGQNSYAGLTTVGMETLVVGDDGHGTASLAGDVTVDSGARLGGIGTIGGNVTILGTHGVGNSIGVQTVGGNYVNHGIFEVEATPAGADRLIVGGTVDISGATLNLVLTPATAESWNLLNGPYTIIQNNGAADVAGTFASVGDLNDLLFLDHLLNYQGGDGNDITLTLARNDVAVANVATTRNQVATAGALDRLGEGNALARAMLLMTDEDAARLALDAASGEVHASAKGMLIEDSRFVADAATARVRAAMGDVAAPAMPVMAYGEGGPELVEADTSRFVVWGQAFGSWGTASGDGNAAGLDRSTGGFLAGGDTAIGEAWRVGMLTGYSHASFDVDDRASSGSSDSYQIGLYGGGQWDGLGLRGGVAYSWNRIDTSRNVVVPGFADALTAKYDAGTAQVFGEAGYRVETRMAAFEPFAGLAYVNLHTDGFTEKGGAAALTSAASTTETTFTTLGLRASAGFDLGGVQASAQGTLGWRHAFGDTTPTADMAFAGGDLFTIAGAPIARDTAIVGAGLDFRIADSTTLGISYSGQFGTKAADQGVRATMQVRF</sequence>
<dbReference type="SMART" id="SM00869">
    <property type="entry name" value="Autotransporter"/>
    <property type="match status" value="1"/>
</dbReference>
<evidence type="ECO:0000256" key="2">
    <source>
        <dbReference type="SAM" id="MobiDB-lite"/>
    </source>
</evidence>
<feature type="signal peptide" evidence="3">
    <location>
        <begin position="1"/>
        <end position="32"/>
    </location>
</feature>
<dbReference type="NCBIfam" id="TIGR02601">
    <property type="entry name" value="autotrns_rpt"/>
    <property type="match status" value="2"/>
</dbReference>
<reference evidence="5 6" key="1">
    <citation type="journal article" date="2022" name="Microbiol. Resour. Announc.">
        <title>Complete Genome Sequence of Mesorhizobium ciceri Strain R30, a Rhizobium Used as a Commercial Inoculant for Chickpea in Argentina.</title>
        <authorList>
            <person name="Foresto E."/>
            <person name="Revale S."/>
            <person name="Primo E."/>
            <person name="Nievas F."/>
            <person name="Carezzano E."/>
            <person name="Puente M."/>
            <person name="Alzari P."/>
            <person name="Mart M."/>
            <person name="Ben-Assaya M."/>
            <person name="Mornico D."/>
            <person name="Santoro M."/>
            <person name="Mart F."/>
            <person name="Giordano W."/>
            <person name="Bogino P."/>
        </authorList>
    </citation>
    <scope>NUCLEOTIDE SEQUENCE [LARGE SCALE GENOMIC DNA]</scope>
    <source>
        <strain evidence="5 6">R30</strain>
    </source>
</reference>
<keyword evidence="6" id="KW-1185">Reference proteome</keyword>
<dbReference type="InterPro" id="IPR051551">
    <property type="entry name" value="Autotransporter_adhesion"/>
</dbReference>
<dbReference type="EMBL" id="CP088147">
    <property type="protein sequence ID" value="UTU54251.1"/>
    <property type="molecule type" value="Genomic_DNA"/>
</dbReference>
<evidence type="ECO:0000259" key="4">
    <source>
        <dbReference type="PROSITE" id="PS51208"/>
    </source>
</evidence>
<protein>
    <submittedName>
        <fullName evidence="5">Autotransporter domain-containing protein</fullName>
    </submittedName>
</protein>
<dbReference type="InterPro" id="IPR006315">
    <property type="entry name" value="OM_autotransptr_brl_dom"/>
</dbReference>
<dbReference type="SUPFAM" id="SSF51126">
    <property type="entry name" value="Pectin lyase-like"/>
    <property type="match status" value="2"/>
</dbReference>
<feature type="compositionally biased region" description="Gly residues" evidence="2">
    <location>
        <begin position="108"/>
        <end position="134"/>
    </location>
</feature>
<dbReference type="Proteomes" id="UP001060070">
    <property type="component" value="Chromosome"/>
</dbReference>
<evidence type="ECO:0000313" key="6">
    <source>
        <dbReference type="Proteomes" id="UP001060070"/>
    </source>
</evidence>
<dbReference type="NCBIfam" id="TIGR01414">
    <property type="entry name" value="autotrans_barl"/>
    <property type="match status" value="1"/>
</dbReference>
<feature type="compositionally biased region" description="Gly residues" evidence="2">
    <location>
        <begin position="60"/>
        <end position="95"/>
    </location>
</feature>
<dbReference type="InterPro" id="IPR005546">
    <property type="entry name" value="Autotransporte_beta"/>
</dbReference>
<accession>A0AB38TJN5</accession>
<keyword evidence="1 3" id="KW-0732">Signal</keyword>
<feature type="region of interest" description="Disordered" evidence="2">
    <location>
        <begin position="60"/>
        <end position="141"/>
    </location>
</feature>
<dbReference type="PANTHER" id="PTHR35037">
    <property type="entry name" value="C-TERMINAL REGION OF AIDA-LIKE PROTEIN"/>
    <property type="match status" value="1"/>
</dbReference>
<feature type="domain" description="Autotransporter" evidence="4">
    <location>
        <begin position="1082"/>
        <end position="1358"/>
    </location>
</feature>
<proteinExistence type="predicted"/>
<name>A0AB38TJN5_9HYPH</name>
<dbReference type="Pfam" id="PF03797">
    <property type="entry name" value="Autotransporter"/>
    <property type="match status" value="1"/>
</dbReference>
<dbReference type="InterPro" id="IPR011050">
    <property type="entry name" value="Pectin_lyase_fold/virulence"/>
</dbReference>
<evidence type="ECO:0000256" key="1">
    <source>
        <dbReference type="ARBA" id="ARBA00022729"/>
    </source>
</evidence>
<dbReference type="InterPro" id="IPR036709">
    <property type="entry name" value="Autotransporte_beta_dom_sf"/>
</dbReference>